<reference evidence="1 2" key="1">
    <citation type="journal article" date="2006" name="PLoS Genet.">
        <title>The complete genome sequence and comparative genome analysis of the high pathogenicity Yersinia enterocolitica strain 8081.</title>
        <authorList>
            <person name="Thomson N.R."/>
            <person name="Howard S."/>
            <person name="Wren B.W."/>
            <person name="Holden M.T.G."/>
            <person name="Crossman L."/>
            <person name="Challis G.L."/>
            <person name="Churcher C."/>
            <person name="Mungall K."/>
            <person name="Brooks K."/>
            <person name="Chillingworth T."/>
            <person name="Feltwell T."/>
            <person name="Abdellah Z."/>
            <person name="Hauser H."/>
            <person name="Jagels K."/>
            <person name="Maddison M."/>
            <person name="Moule S."/>
            <person name="Sanders M."/>
            <person name="Whitehead S."/>
            <person name="Quail M.A."/>
            <person name="Dougan G."/>
            <person name="Parkhill J."/>
            <person name="Prentice M.B."/>
        </authorList>
    </citation>
    <scope>NUCLEOTIDE SEQUENCE [LARGE SCALE GENOMIC DNA]</scope>
    <source>
        <strain evidence="2">NCTC 13174 / 8081</strain>
    </source>
</reference>
<dbReference type="AlphaFoldDB" id="A1JKJ0"/>
<sequence>MSIDNPNIESTSITLSIDTSDEFLNGNGKIYLYKLNIVISV</sequence>
<accession>A1JKJ0</accession>
<name>A1JKJ0_YERE8</name>
<dbReference type="KEGG" id="yen:YE1004"/>
<proteinExistence type="predicted"/>
<evidence type="ECO:0000313" key="2">
    <source>
        <dbReference type="Proteomes" id="UP000000642"/>
    </source>
</evidence>
<dbReference type="Proteomes" id="UP000000642">
    <property type="component" value="Chromosome"/>
</dbReference>
<organism evidence="1 2">
    <name type="scientific">Yersinia enterocolitica serotype O:8 / biotype 1B (strain NCTC 13174 / 8081)</name>
    <dbReference type="NCBI Taxonomy" id="393305"/>
    <lineage>
        <taxon>Bacteria</taxon>
        <taxon>Pseudomonadati</taxon>
        <taxon>Pseudomonadota</taxon>
        <taxon>Gammaproteobacteria</taxon>
        <taxon>Enterobacterales</taxon>
        <taxon>Yersiniaceae</taxon>
        <taxon>Yersinia</taxon>
    </lineage>
</organism>
<dbReference type="EMBL" id="AM286415">
    <property type="protein sequence ID" value="CAL11102.1"/>
    <property type="molecule type" value="Genomic_DNA"/>
</dbReference>
<evidence type="ECO:0000313" key="1">
    <source>
        <dbReference type="EMBL" id="CAL11102.1"/>
    </source>
</evidence>
<gene>
    <name evidence="1" type="ordered locus">YE1004</name>
</gene>
<dbReference type="HOGENOM" id="CLU_3279035_0_0_6"/>
<protein>
    <submittedName>
        <fullName evidence="1">Uncharacterized protein</fullName>
    </submittedName>
</protein>